<evidence type="ECO:0000313" key="13">
    <source>
        <dbReference type="EnsemblMetazoa" id="OVOC5276.1"/>
    </source>
</evidence>
<dbReference type="EMBL" id="CMVM020000154">
    <property type="status" value="NOT_ANNOTATED_CDS"/>
    <property type="molecule type" value="Genomic_DNA"/>
</dbReference>
<dbReference type="InterPro" id="IPR001628">
    <property type="entry name" value="Znf_hrmn_rcpt"/>
</dbReference>
<keyword evidence="8" id="KW-0675">Receptor</keyword>
<proteinExistence type="predicted"/>
<dbReference type="GO" id="GO:0043565">
    <property type="term" value="F:sequence-specific DNA binding"/>
    <property type="evidence" value="ECO:0007669"/>
    <property type="project" value="InterPro"/>
</dbReference>
<organism evidence="13 14">
    <name type="scientific">Onchocerca volvulus</name>
    <dbReference type="NCBI Taxonomy" id="6282"/>
    <lineage>
        <taxon>Eukaryota</taxon>
        <taxon>Metazoa</taxon>
        <taxon>Ecdysozoa</taxon>
        <taxon>Nematoda</taxon>
        <taxon>Chromadorea</taxon>
        <taxon>Rhabditida</taxon>
        <taxon>Spirurina</taxon>
        <taxon>Spiruromorpha</taxon>
        <taxon>Filarioidea</taxon>
        <taxon>Onchocercidae</taxon>
        <taxon>Onchocerca</taxon>
    </lineage>
</organism>
<evidence type="ECO:0000256" key="4">
    <source>
        <dbReference type="ARBA" id="ARBA00022833"/>
    </source>
</evidence>
<evidence type="ECO:0000259" key="11">
    <source>
        <dbReference type="PROSITE" id="PS51030"/>
    </source>
</evidence>
<feature type="compositionally biased region" description="Low complexity" evidence="10">
    <location>
        <begin position="29"/>
        <end position="41"/>
    </location>
</feature>
<evidence type="ECO:0000256" key="9">
    <source>
        <dbReference type="ARBA" id="ARBA00023242"/>
    </source>
</evidence>
<dbReference type="Pfam" id="PF00104">
    <property type="entry name" value="Hormone_recep"/>
    <property type="match status" value="1"/>
</dbReference>
<evidence type="ECO:0000256" key="8">
    <source>
        <dbReference type="ARBA" id="ARBA00023170"/>
    </source>
</evidence>
<keyword evidence="2" id="KW-0479">Metal-binding</keyword>
<evidence type="ECO:0000256" key="10">
    <source>
        <dbReference type="SAM" id="MobiDB-lite"/>
    </source>
</evidence>
<evidence type="ECO:0000256" key="5">
    <source>
        <dbReference type="ARBA" id="ARBA00023015"/>
    </source>
</evidence>
<evidence type="ECO:0000256" key="2">
    <source>
        <dbReference type="ARBA" id="ARBA00022723"/>
    </source>
</evidence>
<dbReference type="PANTHER" id="PTHR45805">
    <property type="entry name" value="NUCLEAR HORMONE RECEPTOR HR3-RELATED"/>
    <property type="match status" value="1"/>
</dbReference>
<dbReference type="CDD" id="cd07165">
    <property type="entry name" value="NR_DBD_DmE78_like"/>
    <property type="match status" value="1"/>
</dbReference>
<comment type="subcellular location">
    <subcellularLocation>
        <location evidence="1">Nucleus</location>
    </subcellularLocation>
</comment>
<dbReference type="InterPro" id="IPR001723">
    <property type="entry name" value="Nuclear_hrmn_rcpt"/>
</dbReference>
<dbReference type="GO" id="GO:0003700">
    <property type="term" value="F:DNA-binding transcription factor activity"/>
    <property type="evidence" value="ECO:0007669"/>
    <property type="project" value="InterPro"/>
</dbReference>
<dbReference type="SUPFAM" id="SSF48508">
    <property type="entry name" value="Nuclear receptor ligand-binding domain"/>
    <property type="match status" value="1"/>
</dbReference>
<dbReference type="InterPro" id="IPR013088">
    <property type="entry name" value="Znf_NHR/GATA"/>
</dbReference>
<dbReference type="Gene3D" id="1.10.565.10">
    <property type="entry name" value="Retinoid X Receptor"/>
    <property type="match status" value="2"/>
</dbReference>
<protein>
    <submittedName>
        <fullName evidence="13">Uncharacterized protein</fullName>
    </submittedName>
</protein>
<dbReference type="PRINTS" id="PR00047">
    <property type="entry name" value="STROIDFINGER"/>
</dbReference>
<dbReference type="PANTHER" id="PTHR45805:SF10">
    <property type="entry name" value="ECDYSONE-INDUCED PROTEIN 78C"/>
    <property type="match status" value="1"/>
</dbReference>
<accession>A0A8R1XYF2</accession>
<dbReference type="SUPFAM" id="SSF57716">
    <property type="entry name" value="Glucocorticoid receptor-like (DNA-binding domain)"/>
    <property type="match status" value="1"/>
</dbReference>
<feature type="domain" description="Nuclear receptor" evidence="11">
    <location>
        <begin position="159"/>
        <end position="234"/>
    </location>
</feature>
<keyword evidence="5" id="KW-0805">Transcription regulation</keyword>
<dbReference type="FunFam" id="3.30.50.10:FF:000044">
    <property type="entry name" value="retinoic acid receptor beta isoform X4"/>
    <property type="match status" value="1"/>
</dbReference>
<name>A0A8R1XYF2_ONCVO</name>
<evidence type="ECO:0000259" key="12">
    <source>
        <dbReference type="PROSITE" id="PS51843"/>
    </source>
</evidence>
<dbReference type="GO" id="GO:0008270">
    <property type="term" value="F:zinc ion binding"/>
    <property type="evidence" value="ECO:0007669"/>
    <property type="project" value="UniProtKB-KW"/>
</dbReference>
<dbReference type="PROSITE" id="PS51030">
    <property type="entry name" value="NUCLEAR_REC_DBD_2"/>
    <property type="match status" value="1"/>
</dbReference>
<dbReference type="InterPro" id="IPR035500">
    <property type="entry name" value="NHR-like_dom_sf"/>
</dbReference>
<evidence type="ECO:0000313" key="14">
    <source>
        <dbReference type="Proteomes" id="UP000024404"/>
    </source>
</evidence>
<dbReference type="GO" id="GO:0005634">
    <property type="term" value="C:nucleus"/>
    <property type="evidence" value="ECO:0007669"/>
    <property type="project" value="UniProtKB-SubCell"/>
</dbReference>
<dbReference type="InterPro" id="IPR000536">
    <property type="entry name" value="Nucl_hrmn_rcpt_lig-bd"/>
</dbReference>
<dbReference type="AlphaFoldDB" id="A0A8R1XYF2"/>
<evidence type="ECO:0000256" key="6">
    <source>
        <dbReference type="ARBA" id="ARBA00023125"/>
    </source>
</evidence>
<keyword evidence="14" id="KW-1185">Reference proteome</keyword>
<evidence type="ECO:0000256" key="1">
    <source>
        <dbReference type="ARBA" id="ARBA00004123"/>
    </source>
</evidence>
<dbReference type="SMART" id="SM00399">
    <property type="entry name" value="ZnF_C4"/>
    <property type="match status" value="1"/>
</dbReference>
<feature type="region of interest" description="Disordered" evidence="10">
    <location>
        <begin position="1"/>
        <end position="48"/>
    </location>
</feature>
<keyword evidence="9" id="KW-0539">Nucleus</keyword>
<reference evidence="14" key="1">
    <citation type="submission" date="2013-10" db="EMBL/GenBank/DDBJ databases">
        <title>Genome sequencing of Onchocerca volvulus.</title>
        <authorList>
            <person name="Cotton J."/>
            <person name="Tsai J."/>
            <person name="Stanley E."/>
            <person name="Tracey A."/>
            <person name="Holroyd N."/>
            <person name="Lustigman S."/>
            <person name="Berriman M."/>
        </authorList>
    </citation>
    <scope>NUCLEOTIDE SEQUENCE</scope>
</reference>
<dbReference type="EnsemblMetazoa" id="OVOC5276.1">
    <property type="protein sequence ID" value="OVOC5276.1"/>
    <property type="gene ID" value="WBGene00242085"/>
</dbReference>
<dbReference type="Proteomes" id="UP000024404">
    <property type="component" value="Unassembled WGS sequence"/>
</dbReference>
<keyword evidence="6" id="KW-0238">DNA-binding</keyword>
<dbReference type="Gene3D" id="3.30.50.10">
    <property type="entry name" value="Erythroid Transcription Factor GATA-1, subunit A"/>
    <property type="match status" value="1"/>
</dbReference>
<sequence>MSFTASAPRKPVPPNEVSRGSVFLSARRSSTSVVSGPTTGSAPYSGTSQRAMNLMQNNWNGSVGTFPQLNYVATSNFQQSNTTSGIMSQNGTTNSTTGHLIPSGNYNGMSSYPDQTRLTEVRYCDTSYYGNESVNNAQSHLAALATDELYPDSSTSNKPALCKVCGDKSSGFHYGVTACEGCKGFFRRSIQKQMEYRCLRDGKCHIHRLNRNRCQFCRFRKCLAVGMSRDSVRYGRTPRRKGDEVDNENVPSWEETSKLTHYEVANIANARLRSFIESVTDAHMTCCNYMSTNLKDLEPRVAHHLPNTKSLSANRHQLWHSINEAMFEDLGRFIEFAKRIPGFMNISHKDQLLAVKTAFFEVWLVWISRTMNSKTGTLTFSHGITFSQEQLSIVYGVVLVRQMFEFDNIPKLERPHKMLILRERVMYALKLQLSTERPAENELFHSLLVKRELLRSIAVRHQMALDWYRVHLDLIRLPQIFVDLYDLDSPGIVSKSSFSDSIASLGTDRPIKEEVVEKQDIDLASKDNSN</sequence>
<keyword evidence="3" id="KW-0863">Zinc-finger</keyword>
<evidence type="ECO:0000256" key="7">
    <source>
        <dbReference type="ARBA" id="ARBA00023163"/>
    </source>
</evidence>
<keyword evidence="4" id="KW-0862">Zinc</keyword>
<dbReference type="PROSITE" id="PS51843">
    <property type="entry name" value="NR_LBD"/>
    <property type="match status" value="1"/>
</dbReference>
<dbReference type="PROSITE" id="PS00031">
    <property type="entry name" value="NUCLEAR_REC_DBD_1"/>
    <property type="match status" value="1"/>
</dbReference>
<feature type="domain" description="NR LBD" evidence="12">
    <location>
        <begin position="271"/>
        <end position="530"/>
    </location>
</feature>
<dbReference type="PRINTS" id="PR00398">
    <property type="entry name" value="STRDHORMONER"/>
</dbReference>
<reference evidence="13" key="2">
    <citation type="submission" date="2022-06" db="UniProtKB">
        <authorList>
            <consortium name="EnsemblMetazoa"/>
        </authorList>
    </citation>
    <scope>IDENTIFICATION</scope>
</reference>
<keyword evidence="7" id="KW-0804">Transcription</keyword>
<evidence type="ECO:0000256" key="3">
    <source>
        <dbReference type="ARBA" id="ARBA00022771"/>
    </source>
</evidence>
<dbReference type="Pfam" id="PF00105">
    <property type="entry name" value="zf-C4"/>
    <property type="match status" value="1"/>
</dbReference>